<evidence type="ECO:0000256" key="1">
    <source>
        <dbReference type="SAM" id="Phobius"/>
    </source>
</evidence>
<reference evidence="2" key="1">
    <citation type="submission" date="2024-05" db="EMBL/GenBank/DDBJ databases">
        <authorList>
            <person name="Kim S."/>
            <person name="Heo J."/>
            <person name="Choi H."/>
            <person name="Choi Y."/>
            <person name="Kwon S.-W."/>
            <person name="Kim Y."/>
        </authorList>
    </citation>
    <scope>NUCLEOTIDE SEQUENCE</scope>
    <source>
        <strain evidence="2">KACC 23699</strain>
    </source>
</reference>
<dbReference type="AlphaFoldDB" id="A0AAU7JPB6"/>
<keyword evidence="1" id="KW-0812">Transmembrane</keyword>
<proteinExistence type="predicted"/>
<dbReference type="RefSeq" id="WP_406829409.1">
    <property type="nucleotide sequence ID" value="NZ_CP157483.1"/>
</dbReference>
<dbReference type="EMBL" id="CP157483">
    <property type="protein sequence ID" value="XBO42005.1"/>
    <property type="molecule type" value="Genomic_DNA"/>
</dbReference>
<keyword evidence="1" id="KW-0472">Membrane</keyword>
<dbReference type="InterPro" id="IPR021202">
    <property type="entry name" value="Rv3654c-like"/>
</dbReference>
<dbReference type="NCBIfam" id="TIGR03816">
    <property type="entry name" value="tadE_like_DECH"/>
    <property type="match status" value="1"/>
</dbReference>
<organism evidence="2">
    <name type="scientific">Pedococcus sp. KACC 23699</name>
    <dbReference type="NCBI Taxonomy" id="3149228"/>
    <lineage>
        <taxon>Bacteria</taxon>
        <taxon>Bacillati</taxon>
        <taxon>Actinomycetota</taxon>
        <taxon>Actinomycetes</taxon>
        <taxon>Micrococcales</taxon>
        <taxon>Intrasporangiaceae</taxon>
        <taxon>Pedococcus</taxon>
    </lineage>
</organism>
<gene>
    <name evidence="2" type="ORF">ABEG17_10410</name>
</gene>
<feature type="transmembrane region" description="Helical" evidence="1">
    <location>
        <begin position="59"/>
        <end position="84"/>
    </location>
</feature>
<evidence type="ECO:0000313" key="2">
    <source>
        <dbReference type="EMBL" id="XBO42005.1"/>
    </source>
</evidence>
<keyword evidence="1" id="KW-1133">Transmembrane helix</keyword>
<protein>
    <submittedName>
        <fullName evidence="2">Rv3654c family TadE-like protein</fullName>
    </submittedName>
</protein>
<name>A0AAU7JPB6_9MICO</name>
<sequence length="169" mass="16750">MTTGMGRELVNTTAEPEVVAYVGRRRTARTAVSRAATRLTGRPMSCRCRRDEQGSGTVLALAATAVLVMILVAGLALASAVAAAHRARAGADLGALAAAAALQGGGSSAEACARAATVAAANTTEQQSCFVGIDGSVRVTTTALVGLVLPGLGAPRARATARAGPAPLL</sequence>
<accession>A0AAU7JPB6</accession>